<proteinExistence type="predicted"/>
<comment type="catalytic activity">
    <reaction evidence="1">
        <text>Random hydrolysis of (1-&gt;4)-beta-D-mannosidic linkages in mannans, galactomannans and glucomannans.</text>
        <dbReference type="EC" id="3.2.1.78"/>
    </reaction>
</comment>
<gene>
    <name evidence="6" type="ORF">S06H3_52980</name>
</gene>
<dbReference type="EC" id="3.2.1.78" evidence="2"/>
<dbReference type="InterPro" id="IPR045053">
    <property type="entry name" value="MAN-like"/>
</dbReference>
<accession>X1RCW9</accession>
<keyword evidence="4" id="KW-0326">Glycosidase</keyword>
<dbReference type="SUPFAM" id="SSF51445">
    <property type="entry name" value="(Trans)glycosidases"/>
    <property type="match status" value="1"/>
</dbReference>
<organism evidence="6">
    <name type="scientific">marine sediment metagenome</name>
    <dbReference type="NCBI Taxonomy" id="412755"/>
    <lineage>
        <taxon>unclassified sequences</taxon>
        <taxon>metagenomes</taxon>
        <taxon>ecological metagenomes</taxon>
    </lineage>
</organism>
<dbReference type="GO" id="GO:0000272">
    <property type="term" value="P:polysaccharide catabolic process"/>
    <property type="evidence" value="ECO:0007669"/>
    <property type="project" value="InterPro"/>
</dbReference>
<evidence type="ECO:0000256" key="2">
    <source>
        <dbReference type="ARBA" id="ARBA00012706"/>
    </source>
</evidence>
<evidence type="ECO:0000256" key="4">
    <source>
        <dbReference type="ARBA" id="ARBA00023295"/>
    </source>
</evidence>
<dbReference type="AlphaFoldDB" id="X1RCW9"/>
<evidence type="ECO:0000313" key="6">
    <source>
        <dbReference type="EMBL" id="GAI53434.1"/>
    </source>
</evidence>
<evidence type="ECO:0000256" key="1">
    <source>
        <dbReference type="ARBA" id="ARBA00001678"/>
    </source>
</evidence>
<dbReference type="Pfam" id="PF00150">
    <property type="entry name" value="Cellulase"/>
    <property type="match status" value="1"/>
</dbReference>
<evidence type="ECO:0000259" key="5">
    <source>
        <dbReference type="Pfam" id="PF00150"/>
    </source>
</evidence>
<feature type="non-terminal residue" evidence="6">
    <location>
        <position position="146"/>
    </location>
</feature>
<comment type="caution">
    <text evidence="6">The sequence shown here is derived from an EMBL/GenBank/DDBJ whole genome shotgun (WGS) entry which is preliminary data.</text>
</comment>
<sequence length="146" mass="17925">MRSLSENRGNYIRLWLSHNFFDVEHERSGKYDNDKAKRVDVVLEMARRHNIRVKMTFEHFRHFFRKTQRWAAKPIHHVSRGGPAENIDDFFQGRRSREQFKKKIQWYAERYGSDPIIFAWELWNEMDTVRGKGYMEWTEEMLLELK</sequence>
<evidence type="ECO:0000256" key="3">
    <source>
        <dbReference type="ARBA" id="ARBA00022801"/>
    </source>
</evidence>
<keyword evidence="3" id="KW-0378">Hydrolase</keyword>
<dbReference type="PANTHER" id="PTHR31451">
    <property type="match status" value="1"/>
</dbReference>
<dbReference type="InterPro" id="IPR017853">
    <property type="entry name" value="GH"/>
</dbReference>
<feature type="domain" description="Glycoside hydrolase family 5" evidence="5">
    <location>
        <begin position="5"/>
        <end position="137"/>
    </location>
</feature>
<name>X1RCW9_9ZZZZ</name>
<dbReference type="InterPro" id="IPR001547">
    <property type="entry name" value="Glyco_hydro_5"/>
</dbReference>
<dbReference type="EMBL" id="BARV01033741">
    <property type="protein sequence ID" value="GAI53434.1"/>
    <property type="molecule type" value="Genomic_DNA"/>
</dbReference>
<reference evidence="6" key="1">
    <citation type="journal article" date="2014" name="Front. Microbiol.">
        <title>High frequency of phylogenetically diverse reductive dehalogenase-homologous genes in deep subseafloor sedimentary metagenomes.</title>
        <authorList>
            <person name="Kawai M."/>
            <person name="Futagami T."/>
            <person name="Toyoda A."/>
            <person name="Takaki Y."/>
            <person name="Nishi S."/>
            <person name="Hori S."/>
            <person name="Arai W."/>
            <person name="Tsubouchi T."/>
            <person name="Morono Y."/>
            <person name="Uchiyama I."/>
            <person name="Ito T."/>
            <person name="Fujiyama A."/>
            <person name="Inagaki F."/>
            <person name="Takami H."/>
        </authorList>
    </citation>
    <scope>NUCLEOTIDE SEQUENCE</scope>
    <source>
        <strain evidence="6">Expedition CK06-06</strain>
    </source>
</reference>
<dbReference type="GO" id="GO:0004553">
    <property type="term" value="F:hydrolase activity, hydrolyzing O-glycosyl compounds"/>
    <property type="evidence" value="ECO:0007669"/>
    <property type="project" value="InterPro"/>
</dbReference>
<dbReference type="Gene3D" id="3.20.20.80">
    <property type="entry name" value="Glycosidases"/>
    <property type="match status" value="1"/>
</dbReference>
<protein>
    <recommendedName>
        <fullName evidence="2">mannan endo-1,4-beta-mannosidase</fullName>
        <ecNumber evidence="2">3.2.1.78</ecNumber>
    </recommendedName>
</protein>